<evidence type="ECO:0000256" key="4">
    <source>
        <dbReference type="ARBA" id="ARBA00013187"/>
    </source>
</evidence>
<dbReference type="PROSITE" id="PS00599">
    <property type="entry name" value="AA_TRANSFER_CLASS_2"/>
    <property type="match status" value="1"/>
</dbReference>
<evidence type="ECO:0000256" key="6">
    <source>
        <dbReference type="ARBA" id="ARBA00022756"/>
    </source>
</evidence>
<dbReference type="InterPro" id="IPR004839">
    <property type="entry name" value="Aminotransferase_I/II_large"/>
</dbReference>
<name>A0A382AKJ7_9ZZZZ</name>
<keyword evidence="7" id="KW-0663">Pyridoxal phosphate</keyword>
<feature type="domain" description="Aminotransferase class I/classII large" evidence="11">
    <location>
        <begin position="38"/>
        <end position="382"/>
    </location>
</feature>
<dbReference type="GO" id="GO:0009102">
    <property type="term" value="P:biotin biosynthetic process"/>
    <property type="evidence" value="ECO:0007669"/>
    <property type="project" value="UniProtKB-UniPathway"/>
</dbReference>
<evidence type="ECO:0000256" key="7">
    <source>
        <dbReference type="ARBA" id="ARBA00022898"/>
    </source>
</evidence>
<reference evidence="12" key="1">
    <citation type="submission" date="2018-05" db="EMBL/GenBank/DDBJ databases">
        <authorList>
            <person name="Lanie J.A."/>
            <person name="Ng W.-L."/>
            <person name="Kazmierczak K.M."/>
            <person name="Andrzejewski T.M."/>
            <person name="Davidsen T.M."/>
            <person name="Wayne K.J."/>
            <person name="Tettelin H."/>
            <person name="Glass J.I."/>
            <person name="Rusch D."/>
            <person name="Podicherti R."/>
            <person name="Tsui H.-C.T."/>
            <person name="Winkler M.E."/>
        </authorList>
    </citation>
    <scope>NUCLEOTIDE SEQUENCE</scope>
</reference>
<gene>
    <name evidence="12" type="ORF">METZ01_LOCUS154763</name>
</gene>
<dbReference type="SUPFAM" id="SSF53383">
    <property type="entry name" value="PLP-dependent transferases"/>
    <property type="match status" value="1"/>
</dbReference>
<evidence type="ECO:0000256" key="9">
    <source>
        <dbReference type="ARBA" id="ARBA00033381"/>
    </source>
</evidence>
<sequence length="385" mass="41261">MQQRLREELAGIDSAGLRRRLRQLDSAQGVRINLEGRELLNFSSNDYLGLANDPILKRAASKAIEEFGAGSGSARLICGSQSPHHQLETALAEFKGTESAICFSSGYAAALGVLPAVVGEGDVVVIGKLVHASLIDGVRLSGAKLRVFKHNDLEDLERILQWAARREGHTLVITESVFSMDGDLAPILNLIELKEKYGAWLMVDEAHATGLFGKGRAGLIEEFGVGDRVDIQMGTLGKALGSAGGYICGSQQLVDLLINRARSFVFSTAPVPAQAAAAKAAVDWVQTGEAEIARTRLWALVDQLKNGLIQRGWQLPVVRSAILPLIVGDESDATVLSERLLATGVFLPVIRYPTVARSEARLRITVSAAHSAEDVSQLLEVLGDA</sequence>
<evidence type="ECO:0000313" key="12">
    <source>
        <dbReference type="EMBL" id="SVB01909.1"/>
    </source>
</evidence>
<proteinExistence type="predicted"/>
<dbReference type="EC" id="2.3.1.47" evidence="4"/>
<dbReference type="InterPro" id="IPR015424">
    <property type="entry name" value="PyrdxlP-dep_Trfase"/>
</dbReference>
<dbReference type="Gene3D" id="3.40.640.10">
    <property type="entry name" value="Type I PLP-dependent aspartate aminotransferase-like (Major domain)"/>
    <property type="match status" value="1"/>
</dbReference>
<comment type="cofactor">
    <cofactor evidence="1">
        <name>pyridoxal 5'-phosphate</name>
        <dbReference type="ChEBI" id="CHEBI:597326"/>
    </cofactor>
</comment>
<dbReference type="NCBIfam" id="TIGR00858">
    <property type="entry name" value="bioF"/>
    <property type="match status" value="1"/>
</dbReference>
<evidence type="ECO:0000256" key="2">
    <source>
        <dbReference type="ARBA" id="ARBA00004746"/>
    </source>
</evidence>
<comment type="catalytic activity">
    <reaction evidence="10">
        <text>6-carboxyhexanoyl-[ACP] + L-alanine + H(+) = (8S)-8-amino-7-oxononanoate + holo-[ACP] + CO2</text>
        <dbReference type="Rhea" id="RHEA:42288"/>
        <dbReference type="Rhea" id="RHEA-COMP:9685"/>
        <dbReference type="Rhea" id="RHEA-COMP:9955"/>
        <dbReference type="ChEBI" id="CHEBI:15378"/>
        <dbReference type="ChEBI" id="CHEBI:16526"/>
        <dbReference type="ChEBI" id="CHEBI:57972"/>
        <dbReference type="ChEBI" id="CHEBI:64479"/>
        <dbReference type="ChEBI" id="CHEBI:78846"/>
        <dbReference type="ChEBI" id="CHEBI:149468"/>
        <dbReference type="EC" id="2.3.1.47"/>
    </reaction>
</comment>
<dbReference type="AlphaFoldDB" id="A0A382AKJ7"/>
<evidence type="ECO:0000256" key="3">
    <source>
        <dbReference type="ARBA" id="ARBA00011738"/>
    </source>
</evidence>
<comment type="pathway">
    <text evidence="2">Cofactor biosynthesis; biotin biosynthesis.</text>
</comment>
<keyword evidence="6" id="KW-0093">Biotin biosynthesis</keyword>
<dbReference type="GO" id="GO:0008710">
    <property type="term" value="F:8-amino-7-oxononanoate synthase activity"/>
    <property type="evidence" value="ECO:0007669"/>
    <property type="project" value="UniProtKB-EC"/>
</dbReference>
<dbReference type="InterPro" id="IPR001917">
    <property type="entry name" value="Aminotrans_II_pyridoxalP_BS"/>
</dbReference>
<accession>A0A382AKJ7</accession>
<dbReference type="CDD" id="cd06454">
    <property type="entry name" value="KBL_like"/>
    <property type="match status" value="1"/>
</dbReference>
<dbReference type="InterPro" id="IPR015421">
    <property type="entry name" value="PyrdxlP-dep_Trfase_major"/>
</dbReference>
<protein>
    <recommendedName>
        <fullName evidence="4">8-amino-7-oxononanoate synthase</fullName>
        <ecNumber evidence="4">2.3.1.47</ecNumber>
    </recommendedName>
    <alternativeName>
        <fullName evidence="8">7-keto-8-amino-pelargonic acid synthase</fullName>
    </alternativeName>
    <alternativeName>
        <fullName evidence="9">8-amino-7-ketopelargonate synthase</fullName>
    </alternativeName>
</protein>
<dbReference type="InterPro" id="IPR050087">
    <property type="entry name" value="AON_synthase_class-II"/>
</dbReference>
<evidence type="ECO:0000256" key="5">
    <source>
        <dbReference type="ARBA" id="ARBA00022679"/>
    </source>
</evidence>
<dbReference type="UniPathway" id="UPA00078"/>
<evidence type="ECO:0000256" key="8">
    <source>
        <dbReference type="ARBA" id="ARBA00032610"/>
    </source>
</evidence>
<dbReference type="GO" id="GO:0030170">
    <property type="term" value="F:pyridoxal phosphate binding"/>
    <property type="evidence" value="ECO:0007669"/>
    <property type="project" value="InterPro"/>
</dbReference>
<dbReference type="InterPro" id="IPR015422">
    <property type="entry name" value="PyrdxlP-dep_Trfase_small"/>
</dbReference>
<dbReference type="EMBL" id="UINC01025745">
    <property type="protein sequence ID" value="SVB01909.1"/>
    <property type="molecule type" value="Genomic_DNA"/>
</dbReference>
<dbReference type="Pfam" id="PF00155">
    <property type="entry name" value="Aminotran_1_2"/>
    <property type="match status" value="1"/>
</dbReference>
<evidence type="ECO:0000256" key="1">
    <source>
        <dbReference type="ARBA" id="ARBA00001933"/>
    </source>
</evidence>
<dbReference type="Gene3D" id="3.90.1150.10">
    <property type="entry name" value="Aspartate Aminotransferase, domain 1"/>
    <property type="match status" value="1"/>
</dbReference>
<keyword evidence="5" id="KW-0808">Transferase</keyword>
<dbReference type="PANTHER" id="PTHR13693">
    <property type="entry name" value="CLASS II AMINOTRANSFERASE/8-AMINO-7-OXONONANOATE SYNTHASE"/>
    <property type="match status" value="1"/>
</dbReference>
<evidence type="ECO:0000256" key="10">
    <source>
        <dbReference type="ARBA" id="ARBA00047715"/>
    </source>
</evidence>
<dbReference type="InterPro" id="IPR004723">
    <property type="entry name" value="AONS_Archaea/Proteobacteria"/>
</dbReference>
<comment type="subunit">
    <text evidence="3">Homodimer.</text>
</comment>
<organism evidence="12">
    <name type="scientific">marine metagenome</name>
    <dbReference type="NCBI Taxonomy" id="408172"/>
    <lineage>
        <taxon>unclassified sequences</taxon>
        <taxon>metagenomes</taxon>
        <taxon>ecological metagenomes</taxon>
    </lineage>
</organism>
<evidence type="ECO:0000259" key="11">
    <source>
        <dbReference type="Pfam" id="PF00155"/>
    </source>
</evidence>